<name>A0A174LP08_ANAHA</name>
<dbReference type="InterPro" id="IPR013378">
    <property type="entry name" value="InlB-like_B-rpt"/>
</dbReference>
<dbReference type="GO" id="GO:0030313">
    <property type="term" value="C:cell envelope"/>
    <property type="evidence" value="ECO:0007669"/>
    <property type="project" value="UniProtKB-SubCell"/>
</dbReference>
<dbReference type="EMBL" id="CZAU01000006">
    <property type="protein sequence ID" value="CUP23239.1"/>
    <property type="molecule type" value="Genomic_DNA"/>
</dbReference>
<evidence type="ECO:0000256" key="2">
    <source>
        <dbReference type="SAM" id="MobiDB-lite"/>
    </source>
</evidence>
<dbReference type="Pfam" id="PF09479">
    <property type="entry name" value="Flg_new"/>
    <property type="match status" value="3"/>
</dbReference>
<sequence length="498" mass="55620">MKRIKKILKGKGKIVAALAVVISFATVLVWHQMQNASAHNQEYPGFSRTYTNGYGRFYVDGPGNKSSWLEVKFYCKGLGKNVTQGTFNNKGRNVTFSENQGGGGDYDLHLASWSATTYKNNNGNYTSLDVKIRYTIPAHEYESWQSQDTSNDYYVKATEGSTGHEKSEHTVYQTLRISAYSIGLSTHGDNNVRDFNCSRTFHMAKSQYSVYYNGNGGTGADISWNFTDGDNFTFPTVSRKGYTFDKWIDQGTGWESSTDWLVCSGNYTEIAQWTANQYNVSFDDNGADSGNVSDSTATYDSNFTLPESGYKKKGYKFLGWSTDENATSPQYTAGQSFTYQTDGDTVFYAVWAKSDFEVKFHGNGSSAADYTANLTYNKSVSLPKNIFERPGYTFIGWAQKEDGDKEVPEEVKYTDGQAVKDLCEPGETCHLYAIWKKSDGSFETKNIIHDDKMFLGDVNLTGQNGTGYSNANIDSKSAHIDKEDDPGYFTDRYGSNNN</sequence>
<protein>
    <submittedName>
        <fullName evidence="3">Repeat</fullName>
    </submittedName>
</protein>
<reference evidence="3 4" key="1">
    <citation type="submission" date="2015-09" db="EMBL/GenBank/DDBJ databases">
        <authorList>
            <consortium name="Pathogen Informatics"/>
        </authorList>
    </citation>
    <scope>NUCLEOTIDE SEQUENCE [LARGE SCALE GENOMIC DNA]</scope>
    <source>
        <strain evidence="3 4">2789STDY5834908</strain>
    </source>
</reference>
<dbReference type="Gene3D" id="2.60.40.4270">
    <property type="entry name" value="Listeria-Bacteroides repeat domain"/>
    <property type="match status" value="2"/>
</dbReference>
<dbReference type="AlphaFoldDB" id="A0A174LP08"/>
<gene>
    <name evidence="3" type="ORF">ERS852520_00895</name>
</gene>
<dbReference type="Proteomes" id="UP000095564">
    <property type="component" value="Unassembled WGS sequence"/>
</dbReference>
<evidence type="ECO:0000313" key="4">
    <source>
        <dbReference type="Proteomes" id="UP000095564"/>
    </source>
</evidence>
<proteinExistence type="predicted"/>
<comment type="subcellular location">
    <subcellularLocation>
        <location evidence="1">Cell envelope</location>
    </subcellularLocation>
</comment>
<evidence type="ECO:0000313" key="3">
    <source>
        <dbReference type="EMBL" id="CUP23239.1"/>
    </source>
</evidence>
<feature type="region of interest" description="Disordered" evidence="2">
    <location>
        <begin position="469"/>
        <end position="498"/>
    </location>
</feature>
<dbReference type="RefSeq" id="WP_055159627.1">
    <property type="nucleotide sequence ID" value="NZ_CZAU01000006.1"/>
</dbReference>
<dbReference type="InterPro" id="IPR042229">
    <property type="entry name" value="Listeria/Bacterioides_rpt_sf"/>
</dbReference>
<evidence type="ECO:0000256" key="1">
    <source>
        <dbReference type="ARBA" id="ARBA00004196"/>
    </source>
</evidence>
<accession>A0A174LP08</accession>
<organism evidence="3 4">
    <name type="scientific">Anaerostipes hadrus</name>
    <dbReference type="NCBI Taxonomy" id="649756"/>
    <lineage>
        <taxon>Bacteria</taxon>
        <taxon>Bacillati</taxon>
        <taxon>Bacillota</taxon>
        <taxon>Clostridia</taxon>
        <taxon>Lachnospirales</taxon>
        <taxon>Lachnospiraceae</taxon>
        <taxon>Anaerostipes</taxon>
    </lineage>
</organism>